<comment type="similarity">
    <text evidence="2">Belongs to the rad1 family.</text>
</comment>
<evidence type="ECO:0000256" key="5">
    <source>
        <dbReference type="ARBA" id="ARBA00023242"/>
    </source>
</evidence>
<dbReference type="GO" id="GO:0030896">
    <property type="term" value="C:checkpoint clamp complex"/>
    <property type="evidence" value="ECO:0007669"/>
    <property type="project" value="TreeGrafter"/>
</dbReference>
<dbReference type="Pfam" id="PF02144">
    <property type="entry name" value="Rad1"/>
    <property type="match status" value="1"/>
</dbReference>
<comment type="subcellular location">
    <subcellularLocation>
        <location evidence="1">Nucleus</location>
    </subcellularLocation>
</comment>
<reference evidence="6" key="1">
    <citation type="submission" date="2009-03" db="EMBL/GenBank/DDBJ databases">
        <title>Caligus rogercresseyi ESTs and full-length cDNAs.</title>
        <authorList>
            <person name="Yasuike M."/>
            <person name="von Schalburg K."/>
            <person name="Cooper G."/>
            <person name="Leong J."/>
            <person name="Jones S.R.M."/>
            <person name="Koop B.F."/>
        </authorList>
    </citation>
    <scope>NUCLEOTIDE SEQUENCE</scope>
    <source>
        <tissue evidence="6">Whole tissue</tissue>
    </source>
</reference>
<keyword evidence="4" id="KW-0234">DNA repair</keyword>
<protein>
    <submittedName>
        <fullName evidence="6">Cell cycle checkpoint protein RAD1</fullName>
    </submittedName>
</protein>
<dbReference type="GO" id="GO:0000077">
    <property type="term" value="P:DNA damage checkpoint signaling"/>
    <property type="evidence" value="ECO:0007669"/>
    <property type="project" value="InterPro"/>
</dbReference>
<keyword evidence="5" id="KW-0539">Nucleus</keyword>
<keyword evidence="3" id="KW-0227">DNA damage</keyword>
<dbReference type="InterPro" id="IPR046938">
    <property type="entry name" value="DNA_clamp_sf"/>
</dbReference>
<evidence type="ECO:0000313" key="6">
    <source>
        <dbReference type="EMBL" id="ACO11061.1"/>
    </source>
</evidence>
<evidence type="ECO:0000256" key="4">
    <source>
        <dbReference type="ARBA" id="ARBA00023204"/>
    </source>
</evidence>
<dbReference type="PANTHER" id="PTHR10870:SF0">
    <property type="entry name" value="CELL CYCLE CHECKPOINT PROTEIN RAD1"/>
    <property type="match status" value="1"/>
</dbReference>
<dbReference type="PRINTS" id="PR01246">
    <property type="entry name" value="RAD1REPAIR"/>
</dbReference>
<dbReference type="InterPro" id="IPR003021">
    <property type="entry name" value="Rad1_Rec1_Rad17"/>
</dbReference>
<dbReference type="Gene3D" id="3.70.10.10">
    <property type="match status" value="1"/>
</dbReference>
<dbReference type="EMBL" id="BT076637">
    <property type="protein sequence ID" value="ACO11061.1"/>
    <property type="molecule type" value="mRNA"/>
</dbReference>
<dbReference type="GO" id="GO:0006281">
    <property type="term" value="P:DNA repair"/>
    <property type="evidence" value="ECO:0007669"/>
    <property type="project" value="UniProtKB-KW"/>
</dbReference>
<organism evidence="6">
    <name type="scientific">Caligus rogercresseyi</name>
    <name type="common">Sea louse</name>
    <dbReference type="NCBI Taxonomy" id="217165"/>
    <lineage>
        <taxon>Eukaryota</taxon>
        <taxon>Metazoa</taxon>
        <taxon>Ecdysozoa</taxon>
        <taxon>Arthropoda</taxon>
        <taxon>Crustacea</taxon>
        <taxon>Multicrustacea</taxon>
        <taxon>Hexanauplia</taxon>
        <taxon>Copepoda</taxon>
        <taxon>Siphonostomatoida</taxon>
        <taxon>Caligidae</taxon>
        <taxon>Caligus</taxon>
    </lineage>
</organism>
<dbReference type="SUPFAM" id="SSF55979">
    <property type="entry name" value="DNA clamp"/>
    <property type="match status" value="1"/>
</dbReference>
<dbReference type="AlphaFoldDB" id="C1BPV8"/>
<dbReference type="PRINTS" id="PR01245">
    <property type="entry name" value="RAD1REC1"/>
</dbReference>
<sequence length="281" mass="31683">MYSSQLDVSTEDLAIPPAEFRAKLYRAKTLFTFIKAVHFKDTGNIFISPKGLKVTVEDSQAFQGNAFVQQELFHSFSLTPEKANQGGGSIAFQLKLPLVLESLNIFPKNGHLQIHFSEASHELCLHIEDQGTVSEAVIRTIDSSETLDFSFGRNDLLAKVILYSDKFKEIFSEIDASSDFIFIYVEDSLLQIRTKGSGGKVILDIPSDSDMVSSFMAKEPLAARYRHSLLKHAFKPIGMSEKVSIRIDKRSFICFQYMVKVESETSFLEFYCAPEEDDEDD</sequence>
<evidence type="ECO:0000256" key="1">
    <source>
        <dbReference type="ARBA" id="ARBA00004123"/>
    </source>
</evidence>
<dbReference type="InterPro" id="IPR003011">
    <property type="entry name" value="Cell_cycle_checkpoint_Rad1"/>
</dbReference>
<proteinExistence type="evidence at transcript level"/>
<dbReference type="PANTHER" id="PTHR10870">
    <property type="entry name" value="CELL CYCLE CHECKPOINT PROTEIN RAD1"/>
    <property type="match status" value="1"/>
</dbReference>
<dbReference type="CDD" id="cd00577">
    <property type="entry name" value="PCNA"/>
    <property type="match status" value="1"/>
</dbReference>
<name>C1BPV8_CALRO</name>
<accession>C1BPV8</accession>
<evidence type="ECO:0000256" key="2">
    <source>
        <dbReference type="ARBA" id="ARBA00010991"/>
    </source>
</evidence>
<evidence type="ECO:0000256" key="3">
    <source>
        <dbReference type="ARBA" id="ARBA00022763"/>
    </source>
</evidence>
<gene>
    <name evidence="6" type="primary">RAD1</name>
</gene>